<dbReference type="Proteomes" id="UP000824469">
    <property type="component" value="Unassembled WGS sequence"/>
</dbReference>
<dbReference type="PANTHER" id="PTHR47926:SF347">
    <property type="entry name" value="PENTATRICOPEPTIDE REPEAT-CONTAINING PROTEIN"/>
    <property type="match status" value="1"/>
</dbReference>
<dbReference type="PROSITE" id="PS51375">
    <property type="entry name" value="PPR"/>
    <property type="match status" value="1"/>
</dbReference>
<sequence length="53" mass="6333">VEFVDNAHELFDRMPQRNEVSWSAMITGYAQNEFFEKACELFDRMPQRKSYGL</sequence>
<protein>
    <recommendedName>
        <fullName evidence="5">Pentatricopeptide repeat-containing protein</fullName>
    </recommendedName>
</protein>
<dbReference type="GO" id="GO:0003723">
    <property type="term" value="F:RNA binding"/>
    <property type="evidence" value="ECO:0007669"/>
    <property type="project" value="InterPro"/>
</dbReference>
<dbReference type="InterPro" id="IPR011990">
    <property type="entry name" value="TPR-like_helical_dom_sf"/>
</dbReference>
<feature type="repeat" description="PPR" evidence="2">
    <location>
        <begin position="18"/>
        <end position="48"/>
    </location>
</feature>
<dbReference type="PANTHER" id="PTHR47926">
    <property type="entry name" value="PENTATRICOPEPTIDE REPEAT-CONTAINING PROTEIN"/>
    <property type="match status" value="1"/>
</dbReference>
<accession>A0AA38CID5</accession>
<gene>
    <name evidence="3" type="ORF">KI387_029649</name>
</gene>
<organism evidence="3 4">
    <name type="scientific">Taxus chinensis</name>
    <name type="common">Chinese yew</name>
    <name type="synonym">Taxus wallichiana var. chinensis</name>
    <dbReference type="NCBI Taxonomy" id="29808"/>
    <lineage>
        <taxon>Eukaryota</taxon>
        <taxon>Viridiplantae</taxon>
        <taxon>Streptophyta</taxon>
        <taxon>Embryophyta</taxon>
        <taxon>Tracheophyta</taxon>
        <taxon>Spermatophyta</taxon>
        <taxon>Pinopsida</taxon>
        <taxon>Pinidae</taxon>
        <taxon>Conifers II</taxon>
        <taxon>Cupressales</taxon>
        <taxon>Taxaceae</taxon>
        <taxon>Taxus</taxon>
    </lineage>
</organism>
<evidence type="ECO:0008006" key="5">
    <source>
        <dbReference type="Google" id="ProtNLM"/>
    </source>
</evidence>
<dbReference type="InterPro" id="IPR046960">
    <property type="entry name" value="PPR_At4g14850-like_plant"/>
</dbReference>
<evidence type="ECO:0000313" key="3">
    <source>
        <dbReference type="EMBL" id="KAH9297967.1"/>
    </source>
</evidence>
<name>A0AA38CID5_TAXCH</name>
<keyword evidence="4" id="KW-1185">Reference proteome</keyword>
<comment type="caution">
    <text evidence="3">The sequence shown here is derived from an EMBL/GenBank/DDBJ whole genome shotgun (WGS) entry which is preliminary data.</text>
</comment>
<proteinExistence type="predicted"/>
<evidence type="ECO:0000256" key="1">
    <source>
        <dbReference type="ARBA" id="ARBA00022737"/>
    </source>
</evidence>
<reference evidence="3 4" key="1">
    <citation type="journal article" date="2021" name="Nat. Plants">
        <title>The Taxus genome provides insights into paclitaxel biosynthesis.</title>
        <authorList>
            <person name="Xiong X."/>
            <person name="Gou J."/>
            <person name="Liao Q."/>
            <person name="Li Y."/>
            <person name="Zhou Q."/>
            <person name="Bi G."/>
            <person name="Li C."/>
            <person name="Du R."/>
            <person name="Wang X."/>
            <person name="Sun T."/>
            <person name="Guo L."/>
            <person name="Liang H."/>
            <person name="Lu P."/>
            <person name="Wu Y."/>
            <person name="Zhang Z."/>
            <person name="Ro D.K."/>
            <person name="Shang Y."/>
            <person name="Huang S."/>
            <person name="Yan J."/>
        </authorList>
    </citation>
    <scope>NUCLEOTIDE SEQUENCE [LARGE SCALE GENOMIC DNA]</scope>
    <source>
        <strain evidence="3">Ta-2019</strain>
    </source>
</reference>
<dbReference type="GO" id="GO:0009451">
    <property type="term" value="P:RNA modification"/>
    <property type="evidence" value="ECO:0007669"/>
    <property type="project" value="InterPro"/>
</dbReference>
<dbReference type="EMBL" id="JAHRHJ020000010">
    <property type="protein sequence ID" value="KAH9297967.1"/>
    <property type="molecule type" value="Genomic_DNA"/>
</dbReference>
<keyword evidence="1" id="KW-0677">Repeat</keyword>
<feature type="non-terminal residue" evidence="3">
    <location>
        <position position="1"/>
    </location>
</feature>
<dbReference type="InterPro" id="IPR002885">
    <property type="entry name" value="PPR_rpt"/>
</dbReference>
<evidence type="ECO:0000313" key="4">
    <source>
        <dbReference type="Proteomes" id="UP000824469"/>
    </source>
</evidence>
<dbReference type="Gene3D" id="1.25.40.10">
    <property type="entry name" value="Tetratricopeptide repeat domain"/>
    <property type="match status" value="1"/>
</dbReference>
<dbReference type="Pfam" id="PF01535">
    <property type="entry name" value="PPR"/>
    <property type="match status" value="1"/>
</dbReference>
<dbReference type="NCBIfam" id="TIGR00756">
    <property type="entry name" value="PPR"/>
    <property type="match status" value="1"/>
</dbReference>
<feature type="non-terminal residue" evidence="3">
    <location>
        <position position="53"/>
    </location>
</feature>
<dbReference type="AlphaFoldDB" id="A0AA38CID5"/>
<evidence type="ECO:0000256" key="2">
    <source>
        <dbReference type="PROSITE-ProRule" id="PRU00708"/>
    </source>
</evidence>